<gene>
    <name evidence="2" type="ORF">Spb1_08600</name>
</gene>
<accession>A0A518GK48</accession>
<protein>
    <submittedName>
        <fullName evidence="2">Uncharacterized protein</fullName>
    </submittedName>
</protein>
<name>A0A518GK48_9PLAN</name>
<feature type="chain" id="PRO_5021717454" evidence="1">
    <location>
        <begin position="21"/>
        <end position="100"/>
    </location>
</feature>
<evidence type="ECO:0000256" key="1">
    <source>
        <dbReference type="SAM" id="SignalP"/>
    </source>
</evidence>
<dbReference type="OrthoDB" id="215638at2"/>
<dbReference type="AlphaFoldDB" id="A0A518GK48"/>
<sequence precursor="true">MFTRMALALAGLAIAISASGCCCSANRCNPCGPCGAAAPSPCSTGNCSPSFYPPAGGGGGQFFQGADASGMNLGTSTVATSQPFGGYPATAMAPAQLLPN</sequence>
<evidence type="ECO:0000313" key="3">
    <source>
        <dbReference type="Proteomes" id="UP000315349"/>
    </source>
</evidence>
<dbReference type="KEGG" id="peh:Spb1_08600"/>
<feature type="signal peptide" evidence="1">
    <location>
        <begin position="1"/>
        <end position="20"/>
    </location>
</feature>
<dbReference type="Proteomes" id="UP000315349">
    <property type="component" value="Chromosome"/>
</dbReference>
<proteinExistence type="predicted"/>
<dbReference type="RefSeq" id="WP_013108372.1">
    <property type="nucleotide sequence ID" value="NZ_CP036299.1"/>
</dbReference>
<keyword evidence="1" id="KW-0732">Signal</keyword>
<organism evidence="2 3">
    <name type="scientific">Planctopirus ephydatiae</name>
    <dbReference type="NCBI Taxonomy" id="2528019"/>
    <lineage>
        <taxon>Bacteria</taxon>
        <taxon>Pseudomonadati</taxon>
        <taxon>Planctomycetota</taxon>
        <taxon>Planctomycetia</taxon>
        <taxon>Planctomycetales</taxon>
        <taxon>Planctomycetaceae</taxon>
        <taxon>Planctopirus</taxon>
    </lineage>
</organism>
<dbReference type="EMBL" id="CP036299">
    <property type="protein sequence ID" value="QDV28992.1"/>
    <property type="molecule type" value="Genomic_DNA"/>
</dbReference>
<dbReference type="PROSITE" id="PS51257">
    <property type="entry name" value="PROKAR_LIPOPROTEIN"/>
    <property type="match status" value="1"/>
</dbReference>
<reference evidence="2 3" key="1">
    <citation type="submission" date="2019-02" db="EMBL/GenBank/DDBJ databases">
        <title>Deep-cultivation of Planctomycetes and their phenomic and genomic characterization uncovers novel biology.</title>
        <authorList>
            <person name="Wiegand S."/>
            <person name="Jogler M."/>
            <person name="Boedeker C."/>
            <person name="Pinto D."/>
            <person name="Vollmers J."/>
            <person name="Rivas-Marin E."/>
            <person name="Kohn T."/>
            <person name="Peeters S.H."/>
            <person name="Heuer A."/>
            <person name="Rast P."/>
            <person name="Oberbeckmann S."/>
            <person name="Bunk B."/>
            <person name="Jeske O."/>
            <person name="Meyerdierks A."/>
            <person name="Storesund J.E."/>
            <person name="Kallscheuer N."/>
            <person name="Luecker S."/>
            <person name="Lage O.M."/>
            <person name="Pohl T."/>
            <person name="Merkel B.J."/>
            <person name="Hornburger P."/>
            <person name="Mueller R.-W."/>
            <person name="Bruemmer F."/>
            <person name="Labrenz M."/>
            <person name="Spormann A.M."/>
            <person name="Op den Camp H."/>
            <person name="Overmann J."/>
            <person name="Amann R."/>
            <person name="Jetten M.S.M."/>
            <person name="Mascher T."/>
            <person name="Medema M.H."/>
            <person name="Devos D.P."/>
            <person name="Kaster A.-K."/>
            <person name="Ovreas L."/>
            <person name="Rohde M."/>
            <person name="Galperin M.Y."/>
            <person name="Jogler C."/>
        </authorList>
    </citation>
    <scope>NUCLEOTIDE SEQUENCE [LARGE SCALE GENOMIC DNA]</scope>
    <source>
        <strain evidence="2 3">Spb1</strain>
    </source>
</reference>
<keyword evidence="3" id="KW-1185">Reference proteome</keyword>
<evidence type="ECO:0000313" key="2">
    <source>
        <dbReference type="EMBL" id="QDV28992.1"/>
    </source>
</evidence>